<sequence length="1029" mass="108741">MDLDAALRLVRATLDPEWIPSTPSPNSQPSNSHPPLPPPTPAQLALELSSIAGSLLELLSALPNTLSPLAASSSSASSSSGSASSSSGSASFLLLRLSAVASLLPSHLPRLASSLLSQASAASRQPPASPAALPPSACVLVFFGCLASSQPHLLPPAADFFRTHPQPLPPSLLPSPSSPAPLSALLLQCLRSFHSCSCTLPSTFGWSLSPLLELSSCASLPLRSQAAAALSQSLGLSPGASLELLDRLSVPAPPPLPPLPPSPYPAPAASKTYPAPPSYADPSCSNLLLPVRDYFSSSSSSSSPSFSPSSSSPPSSPSPSPPPSSSPPSSSLFHLTETATSNLKKLSLSFLGSNRPLLLSGPPGCGKTSLLNHLSSATGNGDMLSLHLDDQMDSKTLLGSYVCTDVPGEFTWQPGALTTAARAGKWVLIEDVDKAPFEILAALLPLFQARTIPIEGSPKAHPAFRLFGTTSSSPPSPSSASPPFQTRTRSPRCPNSSLLDSSFKTIHLSALPDEEISAISARLFPTLPPSVLSSCLSIYRNLSTPSPATPDLSRTSSVRDFFKLSRRVASLVDFEQGSSTAFTTESQRLLIAVEAMSVFSLASPDLAPAAAFAARIVAPALDLHPPTLLSRLQTPTPAPLVDPESSSFSIGRITLPKLPSSSPSPPSTFVSTNQSLSLMESSAAAVNQNEPLLLVGETGCGKTTVIQQLATLTNQELIVQNLSLQTDSADLLGGYRPLEIKHLAAPLYNRFFELFTSHFSQKQNTTFLNYVSSTLQKKQYKKLSQCFLKASKMGLSKISTSRASPTSASSRSSTPAQIQWESFQNAAEKFERQRVASESGLAFTFTEGILVKAIRSGSWVLLDEINLASSETLQRLFGLLDGTQGTVTITERGDTESVERHPNFRLFAAMNPATDAGKKDLPAAMRARFTEIYVSELTDAAELRQISSKYLSPFLTSSNQSASSSSSPIFSTIELYLKCRELAVSQLVDGGGQKPRYTLRTLCRGLSASCTLLSVNKLSLPRAIYEGFQ</sequence>
<feature type="region of interest" description="Disordered" evidence="3">
    <location>
        <begin position="17"/>
        <end position="43"/>
    </location>
</feature>
<feature type="domain" description="AAA+ ATPase" evidence="4">
    <location>
        <begin position="353"/>
        <end position="494"/>
    </location>
</feature>
<gene>
    <name evidence="5" type="ORF">TeGR_g10992</name>
</gene>
<keyword evidence="2" id="KW-0067">ATP-binding</keyword>
<evidence type="ECO:0000313" key="6">
    <source>
        <dbReference type="Proteomes" id="UP001165060"/>
    </source>
</evidence>
<dbReference type="SMART" id="SM00382">
    <property type="entry name" value="AAA"/>
    <property type="match status" value="2"/>
</dbReference>
<feature type="domain" description="AAA+ ATPase" evidence="4">
    <location>
        <begin position="688"/>
        <end position="939"/>
    </location>
</feature>
<dbReference type="CDD" id="cd00009">
    <property type="entry name" value="AAA"/>
    <property type="match status" value="1"/>
</dbReference>
<dbReference type="EMBL" id="BRYB01006418">
    <property type="protein sequence ID" value="GMI57098.1"/>
    <property type="molecule type" value="Genomic_DNA"/>
</dbReference>
<feature type="region of interest" description="Disordered" evidence="3">
    <location>
        <begin position="463"/>
        <end position="497"/>
    </location>
</feature>
<dbReference type="PANTHER" id="PTHR48103">
    <property type="entry name" value="MIDASIN-RELATED"/>
    <property type="match status" value="1"/>
</dbReference>
<evidence type="ECO:0000256" key="3">
    <source>
        <dbReference type="SAM" id="MobiDB-lite"/>
    </source>
</evidence>
<comment type="caution">
    <text evidence="5">The sequence shown here is derived from an EMBL/GenBank/DDBJ whole genome shotgun (WGS) entry which is preliminary data.</text>
</comment>
<keyword evidence="1" id="KW-0547">Nucleotide-binding</keyword>
<dbReference type="InterPro" id="IPR011704">
    <property type="entry name" value="ATPase_dyneun-rel_AAA"/>
</dbReference>
<feature type="compositionally biased region" description="Pro residues" evidence="3">
    <location>
        <begin position="314"/>
        <end position="326"/>
    </location>
</feature>
<dbReference type="PANTHER" id="PTHR48103:SF2">
    <property type="entry name" value="MIDASIN"/>
    <property type="match status" value="1"/>
</dbReference>
<organism evidence="5 6">
    <name type="scientific">Tetraparma gracilis</name>
    <dbReference type="NCBI Taxonomy" id="2962635"/>
    <lineage>
        <taxon>Eukaryota</taxon>
        <taxon>Sar</taxon>
        <taxon>Stramenopiles</taxon>
        <taxon>Ochrophyta</taxon>
        <taxon>Bolidophyceae</taxon>
        <taxon>Parmales</taxon>
        <taxon>Triparmaceae</taxon>
        <taxon>Tetraparma</taxon>
    </lineage>
</organism>
<evidence type="ECO:0000259" key="4">
    <source>
        <dbReference type="SMART" id="SM00382"/>
    </source>
</evidence>
<dbReference type="SUPFAM" id="SSF52540">
    <property type="entry name" value="P-loop containing nucleoside triphosphate hydrolases"/>
    <property type="match status" value="2"/>
</dbReference>
<feature type="compositionally biased region" description="Low complexity" evidence="3">
    <location>
        <begin position="20"/>
        <end position="31"/>
    </location>
</feature>
<dbReference type="Pfam" id="PF17865">
    <property type="entry name" value="AAA_lid_5"/>
    <property type="match status" value="1"/>
</dbReference>
<dbReference type="InterPro" id="IPR003593">
    <property type="entry name" value="AAA+_ATPase"/>
</dbReference>
<accession>A0ABQ6NC74</accession>
<dbReference type="Gene3D" id="3.40.50.300">
    <property type="entry name" value="P-loop containing nucleotide triphosphate hydrolases"/>
    <property type="match status" value="2"/>
</dbReference>
<dbReference type="Pfam" id="PF07728">
    <property type="entry name" value="AAA_5"/>
    <property type="match status" value="3"/>
</dbReference>
<dbReference type="Proteomes" id="UP001165060">
    <property type="component" value="Unassembled WGS sequence"/>
</dbReference>
<evidence type="ECO:0000256" key="1">
    <source>
        <dbReference type="ARBA" id="ARBA00022741"/>
    </source>
</evidence>
<feature type="compositionally biased region" description="Low complexity" evidence="3">
    <location>
        <begin position="301"/>
        <end position="313"/>
    </location>
</feature>
<feature type="compositionally biased region" description="Polar residues" evidence="3">
    <location>
        <begin position="484"/>
        <end position="497"/>
    </location>
</feature>
<evidence type="ECO:0000313" key="5">
    <source>
        <dbReference type="EMBL" id="GMI57098.1"/>
    </source>
</evidence>
<dbReference type="InterPro" id="IPR027417">
    <property type="entry name" value="P-loop_NTPase"/>
</dbReference>
<feature type="region of interest" description="Disordered" evidence="3">
    <location>
        <begin position="301"/>
        <end position="333"/>
    </location>
</feature>
<reference evidence="5 6" key="1">
    <citation type="journal article" date="2023" name="Commun. Biol.">
        <title>Genome analysis of Parmales, the sister group of diatoms, reveals the evolutionary specialization of diatoms from phago-mixotrophs to photoautotrophs.</title>
        <authorList>
            <person name="Ban H."/>
            <person name="Sato S."/>
            <person name="Yoshikawa S."/>
            <person name="Yamada K."/>
            <person name="Nakamura Y."/>
            <person name="Ichinomiya M."/>
            <person name="Sato N."/>
            <person name="Blanc-Mathieu R."/>
            <person name="Endo H."/>
            <person name="Kuwata A."/>
            <person name="Ogata H."/>
        </authorList>
    </citation>
    <scope>NUCLEOTIDE SEQUENCE [LARGE SCALE GENOMIC DNA]</scope>
</reference>
<protein>
    <recommendedName>
        <fullName evidence="4">AAA+ ATPase domain-containing protein</fullName>
    </recommendedName>
</protein>
<feature type="compositionally biased region" description="Pro residues" evidence="3">
    <location>
        <begin position="32"/>
        <end position="41"/>
    </location>
</feature>
<dbReference type="InterPro" id="IPR041190">
    <property type="entry name" value="Midasin_AAA_lid_5"/>
</dbReference>
<evidence type="ECO:0000256" key="2">
    <source>
        <dbReference type="ARBA" id="ARBA00022840"/>
    </source>
</evidence>
<proteinExistence type="predicted"/>
<name>A0ABQ6NC74_9STRA</name>
<keyword evidence="6" id="KW-1185">Reference proteome</keyword>